<dbReference type="PANTHER" id="PTHR37023">
    <property type="entry name" value="TRANSPOSASE"/>
    <property type="match status" value="1"/>
</dbReference>
<evidence type="ECO:0000259" key="1">
    <source>
        <dbReference type="Pfam" id="PF04986"/>
    </source>
</evidence>
<comment type="caution">
    <text evidence="3">The sequence shown here is derived from an EMBL/GenBank/DDBJ whole genome shotgun (WGS) entry which is preliminary data.</text>
</comment>
<dbReference type="InterPro" id="IPR007069">
    <property type="entry name" value="Transposase_32"/>
</dbReference>
<dbReference type="Proteomes" id="UP001236663">
    <property type="component" value="Unassembled WGS sequence"/>
</dbReference>
<protein>
    <submittedName>
        <fullName evidence="3">Transposase</fullName>
    </submittedName>
</protein>
<organism evidence="3 4">
    <name type="scientific">Cyclobacterium jeungdonense</name>
    <dbReference type="NCBI Taxonomy" id="708087"/>
    <lineage>
        <taxon>Bacteria</taxon>
        <taxon>Pseudomonadati</taxon>
        <taxon>Bacteroidota</taxon>
        <taxon>Cytophagia</taxon>
        <taxon>Cytophagales</taxon>
        <taxon>Cyclobacteriaceae</taxon>
        <taxon>Cyclobacterium</taxon>
    </lineage>
</organism>
<accession>A0ABT8C8Y0</accession>
<feature type="domain" description="Transposase zinc-binding" evidence="2">
    <location>
        <begin position="1"/>
        <end position="39"/>
    </location>
</feature>
<dbReference type="EMBL" id="JAUFQS010000021">
    <property type="protein sequence ID" value="MDN3689209.1"/>
    <property type="molecule type" value="Genomic_DNA"/>
</dbReference>
<keyword evidence="4" id="KW-1185">Reference proteome</keyword>
<dbReference type="InterPro" id="IPR026889">
    <property type="entry name" value="Zn_Tnp"/>
</dbReference>
<proteinExistence type="predicted"/>
<dbReference type="PANTHER" id="PTHR37023:SF1">
    <property type="entry name" value="ISSOD25 TRANSPOSASE TNPA_ISSOD25"/>
    <property type="match status" value="1"/>
</dbReference>
<dbReference type="Pfam" id="PF14319">
    <property type="entry name" value="Zn_Tnp_IS91"/>
    <property type="match status" value="1"/>
</dbReference>
<sequence length="183" mass="21080">NSCRNRHCPRCQGHLRERWIQDREKDLLNASYFHIVFTLPDTLNELALSKPAMLYHMLFQTAWSVVRDFAANPKLLGARTGMVSVLHTWGQNLSLHPHLHCIVPAGGLTPSGKWKASLSKGRFLFPVKKMSTVFRARMVQALREKTLLDPKTAKLLFSKKWVIYCKKPFFGPKQVIEYLGRYS</sequence>
<reference evidence="4" key="1">
    <citation type="journal article" date="2019" name="Int. J. Syst. Evol. Microbiol.">
        <title>The Global Catalogue of Microorganisms (GCM) 10K type strain sequencing project: providing services to taxonomists for standard genome sequencing and annotation.</title>
        <authorList>
            <consortium name="The Broad Institute Genomics Platform"/>
            <consortium name="The Broad Institute Genome Sequencing Center for Infectious Disease"/>
            <person name="Wu L."/>
            <person name="Ma J."/>
        </authorList>
    </citation>
    <scope>NUCLEOTIDE SEQUENCE [LARGE SCALE GENOMIC DNA]</scope>
    <source>
        <strain evidence="4">CECT 7706</strain>
    </source>
</reference>
<dbReference type="Pfam" id="PF04986">
    <property type="entry name" value="Y2_Tnp"/>
    <property type="match status" value="1"/>
</dbReference>
<dbReference type="RefSeq" id="WP_290228600.1">
    <property type="nucleotide sequence ID" value="NZ_JAUFQS010000021.1"/>
</dbReference>
<feature type="domain" description="Transposase IS801/IS1294" evidence="1">
    <location>
        <begin position="81"/>
        <end position="182"/>
    </location>
</feature>
<gene>
    <name evidence="3" type="ORF">QWZ15_15330</name>
</gene>
<name>A0ABT8C8Y0_9BACT</name>
<evidence type="ECO:0000313" key="3">
    <source>
        <dbReference type="EMBL" id="MDN3689209.1"/>
    </source>
</evidence>
<evidence type="ECO:0000259" key="2">
    <source>
        <dbReference type="Pfam" id="PF14319"/>
    </source>
</evidence>
<evidence type="ECO:0000313" key="4">
    <source>
        <dbReference type="Proteomes" id="UP001236663"/>
    </source>
</evidence>
<feature type="non-terminal residue" evidence="3">
    <location>
        <position position="1"/>
    </location>
</feature>
<feature type="non-terminal residue" evidence="3">
    <location>
        <position position="183"/>
    </location>
</feature>